<dbReference type="InterPro" id="IPR051446">
    <property type="entry name" value="HTH_trans_reg/aminotransferase"/>
</dbReference>
<evidence type="ECO:0000313" key="9">
    <source>
        <dbReference type="Proteomes" id="UP001595847"/>
    </source>
</evidence>
<dbReference type="Proteomes" id="UP001595847">
    <property type="component" value="Unassembled WGS sequence"/>
</dbReference>
<dbReference type="CDD" id="cd07377">
    <property type="entry name" value="WHTH_GntR"/>
    <property type="match status" value="1"/>
</dbReference>
<reference evidence="9" key="1">
    <citation type="journal article" date="2019" name="Int. J. Syst. Evol. Microbiol.">
        <title>The Global Catalogue of Microorganisms (GCM) 10K type strain sequencing project: providing services to taxonomists for standard genome sequencing and annotation.</title>
        <authorList>
            <consortium name="The Broad Institute Genomics Platform"/>
            <consortium name="The Broad Institute Genome Sequencing Center for Infectious Disease"/>
            <person name="Wu L."/>
            <person name="Ma J."/>
        </authorList>
    </citation>
    <scope>NUCLEOTIDE SEQUENCE [LARGE SCALE GENOMIC DNA]</scope>
    <source>
        <strain evidence="9">TBRC 1826</strain>
    </source>
</reference>
<dbReference type="InterPro" id="IPR015422">
    <property type="entry name" value="PyrdxlP-dep_Trfase_small"/>
</dbReference>
<dbReference type="PROSITE" id="PS50949">
    <property type="entry name" value="HTH_GNTR"/>
    <property type="match status" value="1"/>
</dbReference>
<dbReference type="InterPro" id="IPR036390">
    <property type="entry name" value="WH_DNA-bd_sf"/>
</dbReference>
<keyword evidence="2" id="KW-0663">Pyridoxal phosphate</keyword>
<dbReference type="InterPro" id="IPR036388">
    <property type="entry name" value="WH-like_DNA-bd_sf"/>
</dbReference>
<evidence type="ECO:0000256" key="3">
    <source>
        <dbReference type="ARBA" id="ARBA00023015"/>
    </source>
</evidence>
<keyword evidence="5" id="KW-0804">Transcription</keyword>
<evidence type="ECO:0000313" key="8">
    <source>
        <dbReference type="EMBL" id="MFC3994720.1"/>
    </source>
</evidence>
<keyword evidence="8" id="KW-0032">Aminotransferase</keyword>
<dbReference type="RefSeq" id="WP_378529570.1">
    <property type="nucleotide sequence ID" value="NZ_JBHSBH010000003.1"/>
</dbReference>
<keyword evidence="4" id="KW-0238">DNA-binding</keyword>
<dbReference type="InterPro" id="IPR015424">
    <property type="entry name" value="PyrdxlP-dep_Trfase"/>
</dbReference>
<evidence type="ECO:0000256" key="6">
    <source>
        <dbReference type="SAM" id="MobiDB-lite"/>
    </source>
</evidence>
<gene>
    <name evidence="8" type="ORF">ACFOVU_02260</name>
</gene>
<evidence type="ECO:0000256" key="4">
    <source>
        <dbReference type="ARBA" id="ARBA00023125"/>
    </source>
</evidence>
<dbReference type="GO" id="GO:0008483">
    <property type="term" value="F:transaminase activity"/>
    <property type="evidence" value="ECO:0007669"/>
    <property type="project" value="UniProtKB-KW"/>
</dbReference>
<feature type="region of interest" description="Disordered" evidence="6">
    <location>
        <begin position="62"/>
        <end position="100"/>
    </location>
</feature>
<dbReference type="SMART" id="SM00345">
    <property type="entry name" value="HTH_GNTR"/>
    <property type="match status" value="1"/>
</dbReference>
<dbReference type="SUPFAM" id="SSF53383">
    <property type="entry name" value="PLP-dependent transferases"/>
    <property type="match status" value="1"/>
</dbReference>
<dbReference type="InterPro" id="IPR000524">
    <property type="entry name" value="Tscrpt_reg_HTH_GntR"/>
</dbReference>
<dbReference type="Gene3D" id="3.90.1150.10">
    <property type="entry name" value="Aspartate Aminotransferase, domain 1"/>
    <property type="match status" value="1"/>
</dbReference>
<dbReference type="EMBL" id="JBHSBH010000003">
    <property type="protein sequence ID" value="MFC3994720.1"/>
    <property type="molecule type" value="Genomic_DNA"/>
</dbReference>
<organism evidence="8 9">
    <name type="scientific">Nocardiopsis sediminis</name>
    <dbReference type="NCBI Taxonomy" id="1778267"/>
    <lineage>
        <taxon>Bacteria</taxon>
        <taxon>Bacillati</taxon>
        <taxon>Actinomycetota</taxon>
        <taxon>Actinomycetes</taxon>
        <taxon>Streptosporangiales</taxon>
        <taxon>Nocardiopsidaceae</taxon>
        <taxon>Nocardiopsis</taxon>
    </lineage>
</organism>
<dbReference type="CDD" id="cd00609">
    <property type="entry name" value="AAT_like"/>
    <property type="match status" value="1"/>
</dbReference>
<sequence length="437" mass="45371">MAISGRGSQDIAASIEREIARGDLHAGTALPPIRDLAGDLGVNANTVAAAYRLLRDRGLVETGGRRGTRVRGRPAGQPRETEAGRVPPGTRDAANGNPDPRLLPDLGAALAAVARRRTGHHPLYGDPPTDPGLLETAHAVFAADGVPAGHLTVTAGALDGIERLLRSSLRPGDAVAVEDPGWPALYDMVAGLGFKRLGVPVDDDGMEPGGLTAALRAGARAVLLTSRAQNPTGAALSAERAGLLRAALAPHPDVLTVEDDHGFGFTAQPFNGVHGATERWAVVRSVAKGYGPDLRLAMVAGDAVTVDRVRVLLQAGAGWISRVLQEAFVEVWRHGGVVPGEVAHDYDERRGALIDRLAGLGIAARGRSGVNVWVPVADEAATVAALLARGWAVAPGRRFRLESAPGIRVTVSALDIADMPRLATDIAAAARPSRPAV</sequence>
<dbReference type="Pfam" id="PF00392">
    <property type="entry name" value="GntR"/>
    <property type="match status" value="1"/>
</dbReference>
<evidence type="ECO:0000256" key="2">
    <source>
        <dbReference type="ARBA" id="ARBA00022898"/>
    </source>
</evidence>
<dbReference type="PANTHER" id="PTHR46577:SF1">
    <property type="entry name" value="HTH-TYPE TRANSCRIPTIONAL REGULATORY PROTEIN GABR"/>
    <property type="match status" value="1"/>
</dbReference>
<name>A0ABV8FF12_9ACTN</name>
<protein>
    <submittedName>
        <fullName evidence="8">Aminotransferase class I/II-fold pyridoxal phosphate-dependent enzyme</fullName>
    </submittedName>
</protein>
<keyword evidence="8" id="KW-0808">Transferase</keyword>
<dbReference type="Gene3D" id="3.40.640.10">
    <property type="entry name" value="Type I PLP-dependent aspartate aminotransferase-like (Major domain)"/>
    <property type="match status" value="1"/>
</dbReference>
<dbReference type="SUPFAM" id="SSF46785">
    <property type="entry name" value="Winged helix' DNA-binding domain"/>
    <property type="match status" value="1"/>
</dbReference>
<comment type="caution">
    <text evidence="8">The sequence shown here is derived from an EMBL/GenBank/DDBJ whole genome shotgun (WGS) entry which is preliminary data.</text>
</comment>
<keyword evidence="9" id="KW-1185">Reference proteome</keyword>
<proteinExistence type="inferred from homology"/>
<feature type="domain" description="HTH gntR-type" evidence="7">
    <location>
        <begin position="5"/>
        <end position="73"/>
    </location>
</feature>
<dbReference type="InterPro" id="IPR004839">
    <property type="entry name" value="Aminotransferase_I/II_large"/>
</dbReference>
<dbReference type="Gene3D" id="1.10.10.10">
    <property type="entry name" value="Winged helix-like DNA-binding domain superfamily/Winged helix DNA-binding domain"/>
    <property type="match status" value="1"/>
</dbReference>
<comment type="similarity">
    <text evidence="1">In the C-terminal section; belongs to the class-I pyridoxal-phosphate-dependent aminotransferase family.</text>
</comment>
<evidence type="ECO:0000256" key="1">
    <source>
        <dbReference type="ARBA" id="ARBA00005384"/>
    </source>
</evidence>
<dbReference type="InterPro" id="IPR015421">
    <property type="entry name" value="PyrdxlP-dep_Trfase_major"/>
</dbReference>
<evidence type="ECO:0000256" key="5">
    <source>
        <dbReference type="ARBA" id="ARBA00023163"/>
    </source>
</evidence>
<dbReference type="Pfam" id="PF00155">
    <property type="entry name" value="Aminotran_1_2"/>
    <property type="match status" value="1"/>
</dbReference>
<dbReference type="PANTHER" id="PTHR46577">
    <property type="entry name" value="HTH-TYPE TRANSCRIPTIONAL REGULATORY PROTEIN GABR"/>
    <property type="match status" value="1"/>
</dbReference>
<accession>A0ABV8FF12</accession>
<evidence type="ECO:0000259" key="7">
    <source>
        <dbReference type="PROSITE" id="PS50949"/>
    </source>
</evidence>
<keyword evidence="3" id="KW-0805">Transcription regulation</keyword>